<organism evidence="1 2">
    <name type="scientific">Paenibacillus cremeus</name>
    <dbReference type="NCBI Taxonomy" id="2163881"/>
    <lineage>
        <taxon>Bacteria</taxon>
        <taxon>Bacillati</taxon>
        <taxon>Bacillota</taxon>
        <taxon>Bacilli</taxon>
        <taxon>Bacillales</taxon>
        <taxon>Paenibacillaceae</taxon>
        <taxon>Paenibacillus</taxon>
    </lineage>
</organism>
<protein>
    <submittedName>
        <fullName evidence="1">Uncharacterized protein</fullName>
    </submittedName>
</protein>
<evidence type="ECO:0000313" key="2">
    <source>
        <dbReference type="Proteomes" id="UP000317036"/>
    </source>
</evidence>
<reference evidence="1 2" key="1">
    <citation type="submission" date="2019-07" db="EMBL/GenBank/DDBJ databases">
        <authorList>
            <person name="Kim J."/>
        </authorList>
    </citation>
    <scope>NUCLEOTIDE SEQUENCE [LARGE SCALE GENOMIC DNA]</scope>
    <source>
        <strain evidence="1 2">JC52</strain>
    </source>
</reference>
<proteinExistence type="predicted"/>
<dbReference type="AlphaFoldDB" id="A0A559JK94"/>
<dbReference type="RefSeq" id="WP_144854731.1">
    <property type="nucleotide sequence ID" value="NZ_VNJI01000077.1"/>
</dbReference>
<name>A0A559JK94_9BACL</name>
<accession>A0A559JK94</accession>
<dbReference type="EMBL" id="VNJI01000077">
    <property type="protein sequence ID" value="TVY00274.1"/>
    <property type="molecule type" value="Genomic_DNA"/>
</dbReference>
<comment type="caution">
    <text evidence="1">The sequence shown here is derived from an EMBL/GenBank/DDBJ whole genome shotgun (WGS) entry which is preliminary data.</text>
</comment>
<gene>
    <name evidence="1" type="ORF">FPZ49_33350</name>
</gene>
<keyword evidence="2" id="KW-1185">Reference proteome</keyword>
<sequence>MEQEEIRRLELKFGRKLSEGEAAEIANVDIIADEDDQLYAEADKVWSTLAIGDLMRKNQ</sequence>
<evidence type="ECO:0000313" key="1">
    <source>
        <dbReference type="EMBL" id="TVY00274.1"/>
    </source>
</evidence>
<dbReference type="Proteomes" id="UP000317036">
    <property type="component" value="Unassembled WGS sequence"/>
</dbReference>